<proteinExistence type="predicted"/>
<evidence type="ECO:0008006" key="3">
    <source>
        <dbReference type="Google" id="ProtNLM"/>
    </source>
</evidence>
<accession>A0AAV1KIY1</accession>
<sequence>MYRQIRINDEDTDFQRILWRPNTDQPIQHYKVLRLTFVTACAPYLAMTSIQRLAIDEQSKYPLAAKITLYDYYVDDLLNGCESIDEAKEIYDQMVKLMGVGGFILQKWNTNSQALLEYIEEESKGSEVLVFKTNNDMIKVLGIRWNRTTDCFEYVLKLSDLSDIINRIRRYFAEIHYIKDFRKIYFSNIRVIK</sequence>
<evidence type="ECO:0000313" key="1">
    <source>
        <dbReference type="EMBL" id="CAK1582524.1"/>
    </source>
</evidence>
<evidence type="ECO:0000313" key="2">
    <source>
        <dbReference type="Proteomes" id="UP001314205"/>
    </source>
</evidence>
<dbReference type="SUPFAM" id="SSF56672">
    <property type="entry name" value="DNA/RNA polymerases"/>
    <property type="match status" value="1"/>
</dbReference>
<dbReference type="PANTHER" id="PTHR47331">
    <property type="entry name" value="PHD-TYPE DOMAIN-CONTAINING PROTEIN"/>
    <property type="match status" value="1"/>
</dbReference>
<keyword evidence="2" id="KW-1185">Reference proteome</keyword>
<dbReference type="GO" id="GO:0071897">
    <property type="term" value="P:DNA biosynthetic process"/>
    <property type="evidence" value="ECO:0007669"/>
    <property type="project" value="UniProtKB-ARBA"/>
</dbReference>
<dbReference type="EMBL" id="CAVLGL010000046">
    <property type="protein sequence ID" value="CAK1582524.1"/>
    <property type="molecule type" value="Genomic_DNA"/>
</dbReference>
<gene>
    <name evidence="1" type="ORF">PARMNEM_LOCUS4039</name>
</gene>
<protein>
    <recommendedName>
        <fullName evidence="3">Reverse transcriptase domain-containing protein</fullName>
    </recommendedName>
</protein>
<organism evidence="1 2">
    <name type="scientific">Parnassius mnemosyne</name>
    <name type="common">clouded apollo</name>
    <dbReference type="NCBI Taxonomy" id="213953"/>
    <lineage>
        <taxon>Eukaryota</taxon>
        <taxon>Metazoa</taxon>
        <taxon>Ecdysozoa</taxon>
        <taxon>Arthropoda</taxon>
        <taxon>Hexapoda</taxon>
        <taxon>Insecta</taxon>
        <taxon>Pterygota</taxon>
        <taxon>Neoptera</taxon>
        <taxon>Endopterygota</taxon>
        <taxon>Lepidoptera</taxon>
        <taxon>Glossata</taxon>
        <taxon>Ditrysia</taxon>
        <taxon>Papilionoidea</taxon>
        <taxon>Papilionidae</taxon>
        <taxon>Parnassiinae</taxon>
        <taxon>Parnassini</taxon>
        <taxon>Parnassius</taxon>
        <taxon>Driopa</taxon>
    </lineage>
</organism>
<dbReference type="Proteomes" id="UP001314205">
    <property type="component" value="Unassembled WGS sequence"/>
</dbReference>
<dbReference type="AlphaFoldDB" id="A0AAV1KIY1"/>
<comment type="caution">
    <text evidence="1">The sequence shown here is derived from an EMBL/GenBank/DDBJ whole genome shotgun (WGS) entry which is preliminary data.</text>
</comment>
<reference evidence="1 2" key="1">
    <citation type="submission" date="2023-11" db="EMBL/GenBank/DDBJ databases">
        <authorList>
            <person name="Hedman E."/>
            <person name="Englund M."/>
            <person name="Stromberg M."/>
            <person name="Nyberg Akerstrom W."/>
            <person name="Nylinder S."/>
            <person name="Jareborg N."/>
            <person name="Kallberg Y."/>
            <person name="Kronander E."/>
        </authorList>
    </citation>
    <scope>NUCLEOTIDE SEQUENCE [LARGE SCALE GENOMIC DNA]</scope>
</reference>
<dbReference type="InterPro" id="IPR043502">
    <property type="entry name" value="DNA/RNA_pol_sf"/>
</dbReference>
<name>A0AAV1KIY1_9NEOP</name>